<dbReference type="RefSeq" id="WP_199305373.1">
    <property type="nucleotide sequence ID" value="NZ_JAMPLM010000047.1"/>
</dbReference>
<reference evidence="1 2" key="1">
    <citation type="submission" date="2022-04" db="EMBL/GenBank/DDBJ databases">
        <title>Positive selection, recombination, and allopatry shape intraspecific diversity of widespread and dominant cyanobacteria.</title>
        <authorList>
            <person name="Wei J."/>
            <person name="Shu W."/>
            <person name="Hu C."/>
        </authorList>
    </citation>
    <scope>NUCLEOTIDE SEQUENCE [LARGE SCALE GENOMIC DNA]</scope>
    <source>
        <strain evidence="1 2">AS-A4</strain>
    </source>
</reference>
<organism evidence="1 2">
    <name type="scientific">Stenomitos frigidus AS-A4</name>
    <dbReference type="NCBI Taxonomy" id="2933935"/>
    <lineage>
        <taxon>Bacteria</taxon>
        <taxon>Bacillati</taxon>
        <taxon>Cyanobacteriota</taxon>
        <taxon>Cyanophyceae</taxon>
        <taxon>Leptolyngbyales</taxon>
        <taxon>Leptolyngbyaceae</taxon>
        <taxon>Stenomitos</taxon>
    </lineage>
</organism>
<gene>
    <name evidence="1" type="ORF">NDI38_26335</name>
</gene>
<accession>A0ABV0KRQ0</accession>
<comment type="caution">
    <text evidence="1">The sequence shown here is derived from an EMBL/GenBank/DDBJ whole genome shotgun (WGS) entry which is preliminary data.</text>
</comment>
<dbReference type="EMBL" id="JAMPLM010000047">
    <property type="protein sequence ID" value="MEP1061896.1"/>
    <property type="molecule type" value="Genomic_DNA"/>
</dbReference>
<keyword evidence="2" id="KW-1185">Reference proteome</keyword>
<name>A0ABV0KRQ0_9CYAN</name>
<dbReference type="Proteomes" id="UP001476950">
    <property type="component" value="Unassembled WGS sequence"/>
</dbReference>
<proteinExistence type="predicted"/>
<protein>
    <submittedName>
        <fullName evidence="1">Uncharacterized protein</fullName>
    </submittedName>
</protein>
<sequence length="78" mass="8953">MNKIEASFWDLQLMHKLQIDTPEAWGSSFIGWLKLNFDAMALTAVPAQLCSVLIANLRVLMDSYDAANNHTWLWKTAW</sequence>
<evidence type="ECO:0000313" key="1">
    <source>
        <dbReference type="EMBL" id="MEP1061896.1"/>
    </source>
</evidence>
<evidence type="ECO:0000313" key="2">
    <source>
        <dbReference type="Proteomes" id="UP001476950"/>
    </source>
</evidence>